<accession>A0A0C9V4T8</accession>
<evidence type="ECO:0000256" key="2">
    <source>
        <dbReference type="SAM" id="Phobius"/>
    </source>
</evidence>
<evidence type="ECO:0000313" key="4">
    <source>
        <dbReference type="EMBL" id="KIJ32485.1"/>
    </source>
</evidence>
<keyword evidence="2" id="KW-1133">Transmembrane helix</keyword>
<evidence type="ECO:0000256" key="1">
    <source>
        <dbReference type="SAM" id="MobiDB-lite"/>
    </source>
</evidence>
<dbReference type="Proteomes" id="UP000054279">
    <property type="component" value="Unassembled WGS sequence"/>
</dbReference>
<evidence type="ECO:0000259" key="3">
    <source>
        <dbReference type="Pfam" id="PF01755"/>
    </source>
</evidence>
<evidence type="ECO:0000313" key="5">
    <source>
        <dbReference type="Proteomes" id="UP000054279"/>
    </source>
</evidence>
<name>A0A0C9V4T8_SPHS4</name>
<dbReference type="AlphaFoldDB" id="A0A0C9V4T8"/>
<dbReference type="EMBL" id="KN837226">
    <property type="protein sequence ID" value="KIJ32485.1"/>
    <property type="molecule type" value="Genomic_DNA"/>
</dbReference>
<reference evidence="4 5" key="1">
    <citation type="submission" date="2014-06" db="EMBL/GenBank/DDBJ databases">
        <title>Evolutionary Origins and Diversification of the Mycorrhizal Mutualists.</title>
        <authorList>
            <consortium name="DOE Joint Genome Institute"/>
            <consortium name="Mycorrhizal Genomics Consortium"/>
            <person name="Kohler A."/>
            <person name="Kuo A."/>
            <person name="Nagy L.G."/>
            <person name="Floudas D."/>
            <person name="Copeland A."/>
            <person name="Barry K.W."/>
            <person name="Cichocki N."/>
            <person name="Veneault-Fourrey C."/>
            <person name="LaButti K."/>
            <person name="Lindquist E.A."/>
            <person name="Lipzen A."/>
            <person name="Lundell T."/>
            <person name="Morin E."/>
            <person name="Murat C."/>
            <person name="Riley R."/>
            <person name="Ohm R."/>
            <person name="Sun H."/>
            <person name="Tunlid A."/>
            <person name="Henrissat B."/>
            <person name="Grigoriev I.V."/>
            <person name="Hibbett D.S."/>
            <person name="Martin F."/>
        </authorList>
    </citation>
    <scope>NUCLEOTIDE SEQUENCE [LARGE SCALE GENOMIC DNA]</scope>
    <source>
        <strain evidence="4 5">SS14</strain>
    </source>
</reference>
<sequence>MGLLTFRYPAIIILTLVAGSLLYLWQESFSLADRIASLSPSGSGFRVEEPPSYHDRLSQVRPLDTAPHSKTLGVAGKVYVVSLPKRTDRRGVMQEIADAMDIELTFHDATDMRGPEVRDIMERIRWWRNEHRVDSSMPKDDPTPFTFSWADDVNSDDSMLGLSGSDLWSSGLGESPLSPLPPAPTPDKRPPVLDTFGEKGNHFGRSPLRPAQIACWVSHYKLLRKIAEGPDDVAIILEDDVDIEWDLESRLRKVWSVLPNDWDMVLLGYCGDKEWTNPPIHGAPTLHPSFSTLCTHAYAVNKRSAARIVRRLRSEAFSYSRPIDHAYYHLYAYKETKSFSIYPPVVVQTYELDSDIAPGRPKSDRSQWLGDSTLERIQLFKEKMEVDNNSSYISV</sequence>
<feature type="compositionally biased region" description="Basic and acidic residues" evidence="1">
    <location>
        <begin position="186"/>
        <end position="201"/>
    </location>
</feature>
<dbReference type="HOGENOM" id="CLU_040950_0_0_1"/>
<feature type="domain" description="Glycosyl transferase family 25" evidence="3">
    <location>
        <begin position="207"/>
        <end position="258"/>
    </location>
</feature>
<dbReference type="CDD" id="cd06532">
    <property type="entry name" value="Glyco_transf_25"/>
    <property type="match status" value="1"/>
</dbReference>
<keyword evidence="2" id="KW-0472">Membrane</keyword>
<feature type="region of interest" description="Disordered" evidence="1">
    <location>
        <begin position="173"/>
        <end position="204"/>
    </location>
</feature>
<keyword evidence="2" id="KW-0812">Transmembrane</keyword>
<dbReference type="Pfam" id="PF01755">
    <property type="entry name" value="Glyco_transf_25"/>
    <property type="match status" value="1"/>
</dbReference>
<proteinExistence type="predicted"/>
<keyword evidence="5" id="KW-1185">Reference proteome</keyword>
<dbReference type="OrthoDB" id="47375at2759"/>
<dbReference type="InterPro" id="IPR002654">
    <property type="entry name" value="Glyco_trans_25"/>
</dbReference>
<gene>
    <name evidence="4" type="ORF">M422DRAFT_213760</name>
</gene>
<organism evidence="4 5">
    <name type="scientific">Sphaerobolus stellatus (strain SS14)</name>
    <dbReference type="NCBI Taxonomy" id="990650"/>
    <lineage>
        <taxon>Eukaryota</taxon>
        <taxon>Fungi</taxon>
        <taxon>Dikarya</taxon>
        <taxon>Basidiomycota</taxon>
        <taxon>Agaricomycotina</taxon>
        <taxon>Agaricomycetes</taxon>
        <taxon>Phallomycetidae</taxon>
        <taxon>Geastrales</taxon>
        <taxon>Sphaerobolaceae</taxon>
        <taxon>Sphaerobolus</taxon>
    </lineage>
</organism>
<protein>
    <recommendedName>
        <fullName evidence="3">Glycosyl transferase family 25 domain-containing protein</fullName>
    </recommendedName>
</protein>
<feature type="transmembrane region" description="Helical" evidence="2">
    <location>
        <begin position="6"/>
        <end position="25"/>
    </location>
</feature>